<gene>
    <name evidence="2" type="ORF">M9R32_00640</name>
</gene>
<protein>
    <recommendedName>
        <fullName evidence="4">Phage holin family Hol44, holin superfamily V</fullName>
    </recommendedName>
</protein>
<comment type="caution">
    <text evidence="2">The sequence shown here is derived from an EMBL/GenBank/DDBJ whole genome shotgun (WGS) entry which is preliminary data.</text>
</comment>
<keyword evidence="3" id="KW-1185">Reference proteome</keyword>
<evidence type="ECO:0000313" key="3">
    <source>
        <dbReference type="Proteomes" id="UP001152173"/>
    </source>
</evidence>
<keyword evidence="1" id="KW-0812">Transmembrane</keyword>
<dbReference type="Proteomes" id="UP001152173">
    <property type="component" value="Unassembled WGS sequence"/>
</dbReference>
<reference evidence="2" key="1">
    <citation type="submission" date="2022-05" db="EMBL/GenBank/DDBJ databases">
        <authorList>
            <person name="Colautti A."/>
            <person name="Iacumin L."/>
        </authorList>
    </citation>
    <scope>NUCLEOTIDE SEQUENCE</scope>
    <source>
        <strain evidence="2">SK 55</strain>
    </source>
</reference>
<proteinExistence type="predicted"/>
<evidence type="ECO:0000256" key="1">
    <source>
        <dbReference type="SAM" id="Phobius"/>
    </source>
</evidence>
<keyword evidence="1" id="KW-1133">Transmembrane helix</keyword>
<dbReference type="RefSeq" id="WP_269924811.1">
    <property type="nucleotide sequence ID" value="NZ_JAMKBJ010000001.1"/>
</dbReference>
<accession>A0A9X3LD14</accession>
<feature type="transmembrane region" description="Helical" evidence="1">
    <location>
        <begin position="38"/>
        <end position="56"/>
    </location>
</feature>
<keyword evidence="1" id="KW-0472">Membrane</keyword>
<evidence type="ECO:0000313" key="2">
    <source>
        <dbReference type="EMBL" id="MCZ8535691.1"/>
    </source>
</evidence>
<organism evidence="2 3">
    <name type="scientific">Paenisporosarcina quisquiliarum</name>
    <dbReference type="NCBI Taxonomy" id="365346"/>
    <lineage>
        <taxon>Bacteria</taxon>
        <taxon>Bacillati</taxon>
        <taxon>Bacillota</taxon>
        <taxon>Bacilli</taxon>
        <taxon>Bacillales</taxon>
        <taxon>Caryophanaceae</taxon>
        <taxon>Paenisporosarcina</taxon>
    </lineage>
</organism>
<name>A0A9X3LD14_9BACL</name>
<evidence type="ECO:0008006" key="4">
    <source>
        <dbReference type="Google" id="ProtNLM"/>
    </source>
</evidence>
<dbReference type="EMBL" id="JAMKBJ010000001">
    <property type="protein sequence ID" value="MCZ8535691.1"/>
    <property type="molecule type" value="Genomic_DNA"/>
</dbReference>
<sequence length="91" mass="10123">MTEFPIIHTNIWDALWAIPVIMILVIVLKYFVHVPAKYVPGCATLIGLFISIFISHRENLSAGIFMGFFYSAAAIGTLASLKTTLKSYRTS</sequence>
<dbReference type="AlphaFoldDB" id="A0A9X3LD14"/>
<feature type="transmembrane region" description="Helical" evidence="1">
    <location>
        <begin position="14"/>
        <end position="31"/>
    </location>
</feature>
<feature type="transmembrane region" description="Helical" evidence="1">
    <location>
        <begin position="62"/>
        <end position="81"/>
    </location>
</feature>